<feature type="binding site" evidence="8">
    <location>
        <begin position="379"/>
        <end position="382"/>
    </location>
    <ligand>
        <name>GTP</name>
        <dbReference type="ChEBI" id="CHEBI:37565"/>
        <label>2</label>
    </ligand>
</feature>
<evidence type="ECO:0000256" key="9">
    <source>
        <dbReference type="PROSITE-ProRule" id="PRU01049"/>
    </source>
</evidence>
<sequence length="529" mass="58005">MAERNRPTRGSGRSGKRGQKHPLRPESPLPASGLPTVVIAGRPNVGKSTLFNRLTGRRNALVADMPGVTRDRKEGEALMRGRTVRMIDTAGLEEAAPETLFGRMGSSSALAVEQADVVLFCVDARAGITPADKHFAVWLRRQNRKVLLVANKAEGKSGAAAAMEAFSLGLGTPIGVSAEHGEGIADLMTEIVAALPALPPAPEPEEGEPVIEEAPRRRGKKEEKPVTFASLVSEEDDEEGVPEEFADAVFIEDEAAEPGLLRIAFVGRPNAGKSTLMNRVLGEERMITGPEPGLTRDSIAVLAKDEQGEVQLVDTAGLRRKARIDEHLEKMSTSATIEALKRAEIVVLVVDATLGLHEQDLQIARLIEREGRGCVLALNKWDAVEDRVATRQAIYDRLETSLAQMRGIEVVSFSAKTGAGVNRLLPAVRRTAEVWNSRVPTGELNRWFDMMLARHTLPLVQGRRLKLRYITQVKSRPPTFVVFGTRAEQLPEDYRRYLVNGLRETFKLNGVPIRLQLRGTTNPYANERD</sequence>
<feature type="binding site" evidence="8">
    <location>
        <begin position="88"/>
        <end position="92"/>
    </location>
    <ligand>
        <name>GTP</name>
        <dbReference type="ChEBI" id="CHEBI:37565"/>
        <label>1</label>
    </ligand>
</feature>
<dbReference type="InterPro" id="IPR006073">
    <property type="entry name" value="GTP-bd"/>
</dbReference>
<dbReference type="CDD" id="cd01894">
    <property type="entry name" value="EngA1"/>
    <property type="match status" value="1"/>
</dbReference>
<dbReference type="NCBIfam" id="TIGR00231">
    <property type="entry name" value="small_GTP"/>
    <property type="match status" value="2"/>
</dbReference>
<dbReference type="Pfam" id="PF14714">
    <property type="entry name" value="KH_dom-like"/>
    <property type="match status" value="1"/>
</dbReference>
<feature type="domain" description="EngA-type G" evidence="12">
    <location>
        <begin position="261"/>
        <end position="436"/>
    </location>
</feature>
<dbReference type="PROSITE" id="PS51712">
    <property type="entry name" value="G_ENGA"/>
    <property type="match status" value="2"/>
</dbReference>
<feature type="compositionally biased region" description="Basic and acidic residues" evidence="11">
    <location>
        <begin position="213"/>
        <end position="225"/>
    </location>
</feature>
<evidence type="ECO:0000256" key="11">
    <source>
        <dbReference type="SAM" id="MobiDB-lite"/>
    </source>
</evidence>
<evidence type="ECO:0000256" key="10">
    <source>
        <dbReference type="RuleBase" id="RU004481"/>
    </source>
</evidence>
<keyword evidence="3 8" id="KW-0690">Ribosome biogenesis</keyword>
<feature type="binding site" evidence="8">
    <location>
        <begin position="41"/>
        <end position="48"/>
    </location>
    <ligand>
        <name>GTP</name>
        <dbReference type="ChEBI" id="CHEBI:37565"/>
        <label>1</label>
    </ligand>
</feature>
<dbReference type="EMBL" id="WOSY01000001">
    <property type="protein sequence ID" value="NHN87090.1"/>
    <property type="molecule type" value="Genomic_DNA"/>
</dbReference>
<dbReference type="InterPro" id="IPR032859">
    <property type="entry name" value="KH_dom-like"/>
</dbReference>
<dbReference type="HAMAP" id="MF_00195">
    <property type="entry name" value="GTPase_Der"/>
    <property type="match status" value="1"/>
</dbReference>
<dbReference type="SUPFAM" id="SSF52540">
    <property type="entry name" value="P-loop containing nucleoside triphosphate hydrolases"/>
    <property type="match status" value="2"/>
</dbReference>
<dbReference type="InterPro" id="IPR015946">
    <property type="entry name" value="KH_dom-like_a/b"/>
</dbReference>
<evidence type="ECO:0000256" key="6">
    <source>
        <dbReference type="ARBA" id="ARBA00023134"/>
    </source>
</evidence>
<keyword evidence="4 10" id="KW-0677">Repeat</keyword>
<accession>A0ABX0JVT7</accession>
<keyword evidence="6 8" id="KW-0342">GTP-binding</keyword>
<dbReference type="Pfam" id="PF01926">
    <property type="entry name" value="MMR_HSR1"/>
    <property type="match status" value="2"/>
</dbReference>
<evidence type="ECO:0000256" key="2">
    <source>
        <dbReference type="ARBA" id="ARBA00020953"/>
    </source>
</evidence>
<keyword evidence="14" id="KW-1185">Reference proteome</keyword>
<feature type="region of interest" description="Disordered" evidence="11">
    <location>
        <begin position="1"/>
        <end position="34"/>
    </location>
</feature>
<proteinExistence type="inferred from homology"/>
<dbReference type="InterPro" id="IPR031166">
    <property type="entry name" value="G_ENGA"/>
</dbReference>
<protein>
    <recommendedName>
        <fullName evidence="2 8">GTPase Der</fullName>
    </recommendedName>
    <alternativeName>
        <fullName evidence="7 8">GTP-binding protein EngA</fullName>
    </alternativeName>
</protein>
<evidence type="ECO:0000313" key="13">
    <source>
        <dbReference type="EMBL" id="NHN87090.1"/>
    </source>
</evidence>
<evidence type="ECO:0000256" key="5">
    <source>
        <dbReference type="ARBA" id="ARBA00022741"/>
    </source>
</evidence>
<evidence type="ECO:0000256" key="1">
    <source>
        <dbReference type="ARBA" id="ARBA00008279"/>
    </source>
</evidence>
<dbReference type="InterPro" id="IPR016484">
    <property type="entry name" value="GTPase_Der"/>
</dbReference>
<organism evidence="13 14">
    <name type="scientific">Acetobacter conturbans</name>
    <dbReference type="NCBI Taxonomy" id="1737472"/>
    <lineage>
        <taxon>Bacteria</taxon>
        <taxon>Pseudomonadati</taxon>
        <taxon>Pseudomonadota</taxon>
        <taxon>Alphaproteobacteria</taxon>
        <taxon>Acetobacterales</taxon>
        <taxon>Acetobacteraceae</taxon>
        <taxon>Acetobacter</taxon>
    </lineage>
</organism>
<comment type="caution">
    <text evidence="13">The sequence shown here is derived from an EMBL/GenBank/DDBJ whole genome shotgun (WGS) entry which is preliminary data.</text>
</comment>
<comment type="subunit">
    <text evidence="8">Associates with the 50S ribosomal subunit.</text>
</comment>
<comment type="similarity">
    <text evidence="1 8 9 10">Belongs to the TRAFAC class TrmE-Era-EngA-EngB-Septin-like GTPase superfamily. EngA (Der) GTPase family.</text>
</comment>
<keyword evidence="5 8" id="KW-0547">Nucleotide-binding</keyword>
<dbReference type="Proteomes" id="UP000631653">
    <property type="component" value="Unassembled WGS sequence"/>
</dbReference>
<dbReference type="Gene3D" id="3.30.300.20">
    <property type="match status" value="1"/>
</dbReference>
<dbReference type="Gene3D" id="3.40.50.300">
    <property type="entry name" value="P-loop containing nucleotide triphosphate hydrolases"/>
    <property type="match status" value="2"/>
</dbReference>
<dbReference type="InterPro" id="IPR027417">
    <property type="entry name" value="P-loop_NTPase"/>
</dbReference>
<feature type="binding site" evidence="8">
    <location>
        <begin position="314"/>
        <end position="318"/>
    </location>
    <ligand>
        <name>GTP</name>
        <dbReference type="ChEBI" id="CHEBI:37565"/>
        <label>2</label>
    </ligand>
</feature>
<evidence type="ECO:0000256" key="3">
    <source>
        <dbReference type="ARBA" id="ARBA00022517"/>
    </source>
</evidence>
<dbReference type="PANTHER" id="PTHR43834:SF6">
    <property type="entry name" value="GTPASE DER"/>
    <property type="match status" value="1"/>
</dbReference>
<evidence type="ECO:0000256" key="7">
    <source>
        <dbReference type="ARBA" id="ARBA00032345"/>
    </source>
</evidence>
<dbReference type="CDD" id="cd01895">
    <property type="entry name" value="EngA2"/>
    <property type="match status" value="1"/>
</dbReference>
<evidence type="ECO:0000256" key="4">
    <source>
        <dbReference type="ARBA" id="ARBA00022737"/>
    </source>
</evidence>
<dbReference type="NCBIfam" id="TIGR03594">
    <property type="entry name" value="GTPase_EngA"/>
    <property type="match status" value="1"/>
</dbReference>
<comment type="function">
    <text evidence="8 10">GTPase that plays an essential role in the late steps of ribosome biogenesis.</text>
</comment>
<gene>
    <name evidence="8" type="primary">der</name>
    <name evidence="13" type="ORF">GOB81_00355</name>
</gene>
<dbReference type="InterPro" id="IPR005225">
    <property type="entry name" value="Small_GTP-bd"/>
</dbReference>
<name>A0ABX0JVT7_9PROT</name>
<feature type="domain" description="EngA-type G" evidence="12">
    <location>
        <begin position="35"/>
        <end position="199"/>
    </location>
</feature>
<evidence type="ECO:0000256" key="8">
    <source>
        <dbReference type="HAMAP-Rule" id="MF_00195"/>
    </source>
</evidence>
<feature type="binding site" evidence="8">
    <location>
        <begin position="267"/>
        <end position="274"/>
    </location>
    <ligand>
        <name>GTP</name>
        <dbReference type="ChEBI" id="CHEBI:37565"/>
        <label>2</label>
    </ligand>
</feature>
<evidence type="ECO:0000259" key="12">
    <source>
        <dbReference type="PROSITE" id="PS51712"/>
    </source>
</evidence>
<dbReference type="PANTHER" id="PTHR43834">
    <property type="entry name" value="GTPASE DER"/>
    <property type="match status" value="1"/>
</dbReference>
<feature type="region of interest" description="Disordered" evidence="11">
    <location>
        <begin position="198"/>
        <end position="226"/>
    </location>
</feature>
<dbReference type="PRINTS" id="PR00326">
    <property type="entry name" value="GTP1OBG"/>
</dbReference>
<feature type="binding site" evidence="8">
    <location>
        <begin position="151"/>
        <end position="154"/>
    </location>
    <ligand>
        <name>GTP</name>
        <dbReference type="ChEBI" id="CHEBI:37565"/>
        <label>1</label>
    </ligand>
</feature>
<dbReference type="PIRSF" id="PIRSF006485">
    <property type="entry name" value="GTP-binding_EngA"/>
    <property type="match status" value="1"/>
</dbReference>
<evidence type="ECO:0000313" key="14">
    <source>
        <dbReference type="Proteomes" id="UP000631653"/>
    </source>
</evidence>
<reference evidence="13 14" key="1">
    <citation type="journal article" date="2020" name="Int. J. Syst. Evol. Microbiol.">
        <title>Novel acetic acid bacteria from cider fermentations: Acetobacter conturbans sp. nov. and Acetobacter fallax sp. nov.</title>
        <authorList>
            <person name="Sombolestani A.S."/>
            <person name="Cleenwerck I."/>
            <person name="Cnockaert M."/>
            <person name="Borremans W."/>
            <person name="Wieme A.D."/>
            <person name="De Vuyst L."/>
            <person name="Vandamme P."/>
        </authorList>
    </citation>
    <scope>NUCLEOTIDE SEQUENCE [LARGE SCALE GENOMIC DNA]</scope>
    <source>
        <strain evidence="13 14">LMG 1627</strain>
    </source>
</reference>